<dbReference type="PROSITE" id="PS50928">
    <property type="entry name" value="ABC_TM1"/>
    <property type="match status" value="1"/>
</dbReference>
<evidence type="ECO:0000256" key="2">
    <source>
        <dbReference type="ARBA" id="ARBA00007069"/>
    </source>
</evidence>
<feature type="transmembrane region" description="Helical" evidence="8">
    <location>
        <begin position="59"/>
        <end position="90"/>
    </location>
</feature>
<accession>A0A9D1TWE1</accession>
<dbReference type="InterPro" id="IPR051789">
    <property type="entry name" value="Bact_Polyamine_Transport"/>
</dbReference>
<name>A0A9D1TWE1_9FIRM</name>
<proteinExistence type="inferred from homology"/>
<keyword evidence="6 8" id="KW-1133">Transmembrane helix</keyword>
<evidence type="ECO:0000313" key="10">
    <source>
        <dbReference type="EMBL" id="HIW08615.1"/>
    </source>
</evidence>
<keyword evidence="4" id="KW-1003">Cell membrane</keyword>
<evidence type="ECO:0000259" key="9">
    <source>
        <dbReference type="PROSITE" id="PS50928"/>
    </source>
</evidence>
<keyword evidence="7 8" id="KW-0472">Membrane</keyword>
<protein>
    <submittedName>
        <fullName evidence="10">ABC transporter permease</fullName>
    </submittedName>
</protein>
<evidence type="ECO:0000256" key="8">
    <source>
        <dbReference type="RuleBase" id="RU363032"/>
    </source>
</evidence>
<comment type="caution">
    <text evidence="10">The sequence shown here is derived from an EMBL/GenBank/DDBJ whole genome shotgun (WGS) entry which is preliminary data.</text>
</comment>
<comment type="similarity">
    <text evidence="2">Belongs to the binding-protein-dependent transport system permease family. CysTW subfamily.</text>
</comment>
<evidence type="ECO:0000256" key="4">
    <source>
        <dbReference type="ARBA" id="ARBA00022475"/>
    </source>
</evidence>
<dbReference type="CDD" id="cd06261">
    <property type="entry name" value="TM_PBP2"/>
    <property type="match status" value="1"/>
</dbReference>
<reference evidence="10" key="1">
    <citation type="journal article" date="2021" name="PeerJ">
        <title>Extensive microbial diversity within the chicken gut microbiome revealed by metagenomics and culture.</title>
        <authorList>
            <person name="Gilroy R."/>
            <person name="Ravi A."/>
            <person name="Getino M."/>
            <person name="Pursley I."/>
            <person name="Horton D.L."/>
            <person name="Alikhan N.F."/>
            <person name="Baker D."/>
            <person name="Gharbi K."/>
            <person name="Hall N."/>
            <person name="Watson M."/>
            <person name="Adriaenssens E.M."/>
            <person name="Foster-Nyarko E."/>
            <person name="Jarju S."/>
            <person name="Secka A."/>
            <person name="Antonio M."/>
            <person name="Oren A."/>
            <person name="Chaudhuri R.R."/>
            <person name="La Ragione R."/>
            <person name="Hildebrand F."/>
            <person name="Pallen M.J."/>
        </authorList>
    </citation>
    <scope>NUCLEOTIDE SEQUENCE</scope>
    <source>
        <strain evidence="10">ChiHcolR34-3080</strain>
    </source>
</reference>
<feature type="transmembrane region" description="Helical" evidence="8">
    <location>
        <begin position="12"/>
        <end position="33"/>
    </location>
</feature>
<dbReference type="InterPro" id="IPR000515">
    <property type="entry name" value="MetI-like"/>
</dbReference>
<keyword evidence="3 8" id="KW-0813">Transport</keyword>
<evidence type="ECO:0000256" key="3">
    <source>
        <dbReference type="ARBA" id="ARBA00022448"/>
    </source>
</evidence>
<evidence type="ECO:0000313" key="11">
    <source>
        <dbReference type="Proteomes" id="UP000823933"/>
    </source>
</evidence>
<reference evidence="10" key="2">
    <citation type="submission" date="2021-04" db="EMBL/GenBank/DDBJ databases">
        <authorList>
            <person name="Gilroy R."/>
        </authorList>
    </citation>
    <scope>NUCLEOTIDE SEQUENCE</scope>
    <source>
        <strain evidence="10">ChiHcolR34-3080</strain>
    </source>
</reference>
<dbReference type="GO" id="GO:0055085">
    <property type="term" value="P:transmembrane transport"/>
    <property type="evidence" value="ECO:0007669"/>
    <property type="project" value="InterPro"/>
</dbReference>
<dbReference type="PANTHER" id="PTHR43848">
    <property type="entry name" value="PUTRESCINE TRANSPORT SYSTEM PERMEASE PROTEIN POTI"/>
    <property type="match status" value="1"/>
</dbReference>
<feature type="transmembrane region" description="Helical" evidence="8">
    <location>
        <begin position="138"/>
        <end position="159"/>
    </location>
</feature>
<feature type="domain" description="ABC transmembrane type-1" evidence="9">
    <location>
        <begin position="63"/>
        <end position="261"/>
    </location>
</feature>
<dbReference type="PANTHER" id="PTHR43848:SF2">
    <property type="entry name" value="PUTRESCINE TRANSPORT SYSTEM PERMEASE PROTEIN POTI"/>
    <property type="match status" value="1"/>
</dbReference>
<feature type="transmembrane region" description="Helical" evidence="8">
    <location>
        <begin position="102"/>
        <end position="126"/>
    </location>
</feature>
<dbReference type="EMBL" id="DXHQ01000048">
    <property type="protein sequence ID" value="HIW08615.1"/>
    <property type="molecule type" value="Genomic_DNA"/>
</dbReference>
<dbReference type="Proteomes" id="UP000823933">
    <property type="component" value="Unassembled WGS sequence"/>
</dbReference>
<evidence type="ECO:0000256" key="5">
    <source>
        <dbReference type="ARBA" id="ARBA00022692"/>
    </source>
</evidence>
<keyword evidence="5 8" id="KW-0812">Transmembrane</keyword>
<feature type="transmembrane region" description="Helical" evidence="8">
    <location>
        <begin position="243"/>
        <end position="264"/>
    </location>
</feature>
<dbReference type="AlphaFoldDB" id="A0A9D1TWE1"/>
<evidence type="ECO:0000256" key="6">
    <source>
        <dbReference type="ARBA" id="ARBA00022989"/>
    </source>
</evidence>
<gene>
    <name evidence="10" type="ORF">H9890_04340</name>
</gene>
<sequence length="287" mass="32047">MKTKHLRLMQRTYIILFFGFMYLPIAYMILFSFNESKGYALFTGFTLKWYESLLHNSSILRALAVSIEVALVSAVAATVLGTAASLGIAGMKRTSRLLITNVTYIPVVNPEIITGISLMLLFVAYQRFAAGVSWLPDTIMGLPTLLIAHVAFNVPYVIFNVSPKLRQLDVHLYEAALDLGCDPRQAFFKVILPEISPAILSSFLICLTYSIDDFMISYFNCGTVETLPIAIYSMTRRKVSPEIYALSTIMFAAILAVILISNAAEGRRYRRDLTAQQRAQRGEEGAR</sequence>
<organism evidence="10 11">
    <name type="scientific">Candidatus Faecalibacterium intestinigallinarum</name>
    <dbReference type="NCBI Taxonomy" id="2838581"/>
    <lineage>
        <taxon>Bacteria</taxon>
        <taxon>Bacillati</taxon>
        <taxon>Bacillota</taxon>
        <taxon>Clostridia</taxon>
        <taxon>Eubacteriales</taxon>
        <taxon>Oscillospiraceae</taxon>
        <taxon>Faecalibacterium</taxon>
    </lineage>
</organism>
<dbReference type="Gene3D" id="1.10.3720.10">
    <property type="entry name" value="MetI-like"/>
    <property type="match status" value="1"/>
</dbReference>
<comment type="subcellular location">
    <subcellularLocation>
        <location evidence="1 8">Cell membrane</location>
        <topology evidence="1 8">Multi-pass membrane protein</topology>
    </subcellularLocation>
</comment>
<feature type="transmembrane region" description="Helical" evidence="8">
    <location>
        <begin position="190"/>
        <end position="211"/>
    </location>
</feature>
<dbReference type="SUPFAM" id="SSF161098">
    <property type="entry name" value="MetI-like"/>
    <property type="match status" value="1"/>
</dbReference>
<evidence type="ECO:0000256" key="1">
    <source>
        <dbReference type="ARBA" id="ARBA00004651"/>
    </source>
</evidence>
<dbReference type="GO" id="GO:0005886">
    <property type="term" value="C:plasma membrane"/>
    <property type="evidence" value="ECO:0007669"/>
    <property type="project" value="UniProtKB-SubCell"/>
</dbReference>
<dbReference type="InterPro" id="IPR035906">
    <property type="entry name" value="MetI-like_sf"/>
</dbReference>
<dbReference type="Pfam" id="PF00528">
    <property type="entry name" value="BPD_transp_1"/>
    <property type="match status" value="1"/>
</dbReference>
<evidence type="ECO:0000256" key="7">
    <source>
        <dbReference type="ARBA" id="ARBA00023136"/>
    </source>
</evidence>